<dbReference type="PIRSF" id="PIRSF000774">
    <property type="entry name" value="RpoN"/>
    <property type="match status" value="1"/>
</dbReference>
<evidence type="ECO:0000259" key="10">
    <source>
        <dbReference type="Pfam" id="PF04552"/>
    </source>
</evidence>
<keyword evidence="13" id="KW-1185">Reference proteome</keyword>
<evidence type="ECO:0000313" key="13">
    <source>
        <dbReference type="Proteomes" id="UP000029554"/>
    </source>
</evidence>
<feature type="domain" description="RNA polymerase sigma factor 54 DNA-binding" evidence="10">
    <location>
        <begin position="328"/>
        <end position="487"/>
    </location>
</feature>
<evidence type="ECO:0000256" key="1">
    <source>
        <dbReference type="ARBA" id="ARBA00008798"/>
    </source>
</evidence>
<dbReference type="Pfam" id="PF04963">
    <property type="entry name" value="Sigma54_CBD"/>
    <property type="match status" value="1"/>
</dbReference>
<dbReference type="InterPro" id="IPR007046">
    <property type="entry name" value="RNA_pol_sigma_54_core-bd"/>
</dbReference>
<dbReference type="GO" id="GO:0016987">
    <property type="term" value="F:sigma factor activity"/>
    <property type="evidence" value="ECO:0007669"/>
    <property type="project" value="UniProtKB-KW"/>
</dbReference>
<dbReference type="eggNOG" id="COG1508">
    <property type="taxonomic scope" value="Bacteria"/>
</dbReference>
<feature type="domain" description="RNA polymerase sigma factor 54 core-binding" evidence="11">
    <location>
        <begin position="114"/>
        <end position="306"/>
    </location>
</feature>
<keyword evidence="3" id="KW-0808">Transferase</keyword>
<protein>
    <submittedName>
        <fullName evidence="12">RNA polymerase sigma54 factor</fullName>
    </submittedName>
</protein>
<comment type="caution">
    <text evidence="12">The sequence shown here is derived from an EMBL/GenBank/DDBJ whole genome shotgun (WGS) entry which is preliminary data.</text>
</comment>
<proteinExistence type="inferred from homology"/>
<dbReference type="PANTHER" id="PTHR32248">
    <property type="entry name" value="RNA POLYMERASE SIGMA-54 FACTOR"/>
    <property type="match status" value="1"/>
</dbReference>
<keyword evidence="4" id="KW-0548">Nucleotidyltransferase</keyword>
<evidence type="ECO:0000256" key="3">
    <source>
        <dbReference type="ARBA" id="ARBA00022679"/>
    </source>
</evidence>
<evidence type="ECO:0000256" key="9">
    <source>
        <dbReference type="SAM" id="MobiDB-lite"/>
    </source>
</evidence>
<evidence type="ECO:0000313" key="12">
    <source>
        <dbReference type="EMBL" id="KGD67233.1"/>
    </source>
</evidence>
<keyword evidence="8" id="KW-0804">Transcription</keyword>
<comment type="similarity">
    <text evidence="1">Belongs to the sigma-54 factor family.</text>
</comment>
<dbReference type="Pfam" id="PF00309">
    <property type="entry name" value="Sigma54_AID"/>
    <property type="match status" value="1"/>
</dbReference>
<keyword evidence="2" id="KW-0240">DNA-directed RNA polymerase</keyword>
<evidence type="ECO:0000256" key="5">
    <source>
        <dbReference type="ARBA" id="ARBA00023015"/>
    </source>
</evidence>
<organism evidence="12 13">
    <name type="scientific">Flavobacterium aquatile LMG 4008 = ATCC 11947</name>
    <dbReference type="NCBI Taxonomy" id="1453498"/>
    <lineage>
        <taxon>Bacteria</taxon>
        <taxon>Pseudomonadati</taxon>
        <taxon>Bacteroidota</taxon>
        <taxon>Flavobacteriia</taxon>
        <taxon>Flavobacteriales</taxon>
        <taxon>Flavobacteriaceae</taxon>
        <taxon>Flavobacterium</taxon>
    </lineage>
</organism>
<dbReference type="PROSITE" id="PS50044">
    <property type="entry name" value="SIGMA54_3"/>
    <property type="match status" value="1"/>
</dbReference>
<dbReference type="STRING" id="1453498.LG45_13490"/>
<evidence type="ECO:0000256" key="6">
    <source>
        <dbReference type="ARBA" id="ARBA00023082"/>
    </source>
</evidence>
<dbReference type="RefSeq" id="WP_035127905.1">
    <property type="nucleotide sequence ID" value="NZ_JRHH01000005.1"/>
</dbReference>
<dbReference type="InterPro" id="IPR007634">
    <property type="entry name" value="RNA_pol_sigma_54_DNA-bd"/>
</dbReference>
<dbReference type="OrthoDB" id="9814402at2"/>
<accession>A0A095TXZ8</accession>
<feature type="compositionally biased region" description="Acidic residues" evidence="9">
    <location>
        <begin position="50"/>
        <end position="92"/>
    </location>
</feature>
<name>A0A095TXZ8_9FLAO</name>
<keyword evidence="7" id="KW-0238">DNA-binding</keyword>
<dbReference type="AlphaFoldDB" id="A0A095TXZ8"/>
<dbReference type="PROSITE" id="PS00718">
    <property type="entry name" value="SIGMA54_2"/>
    <property type="match status" value="1"/>
</dbReference>
<keyword evidence="6" id="KW-0731">Sigma factor</keyword>
<dbReference type="PRINTS" id="PR00045">
    <property type="entry name" value="SIGMA54FCT"/>
</dbReference>
<sequence length="488" mass="56392">MLKQNLQFKLSQKLSPQQIQLMKLIQLPTLAFEQRLLEEMNENPALETGKDEEEVFEKDEFDNNDEYDDYEGSDNIEADDINIDEYLSDDETPDYKTQTSNYSDDDDDRESPLVQNVSFHQDLINQLNTFILTDSDREIAEFLVGSIDDMGYIRRTIQDIVDDMAFTQGIYTDEKNVERMLNVIHELEPSGVGARDLQECLLLQLKHKTPTENVDLAIDIIENQFDAFTKKHYDKLLQKYAVSNEQLKKAIHEIEKLNPKPGGSFTGNNKITENIVPDFAIRINDGELELTLNGRNAPSLHVSKDYQEMMQTYKDSRDKSNAQKDAVQFIKQKLDSAKWFIDAIKQRQETLFVTMNAIMHFQEEYFLDGEETSMKPMILKDIADMVGLDISTVSRVANSKYVDTPYGTKLIKEFFSEAMKNDQGEDVSTLEIKKILQNTIEDEDKSKPLPDDQLAEILKEKGYPIARRTIAKYREQLDIPVARMRKKI</sequence>
<dbReference type="NCBIfam" id="TIGR02395">
    <property type="entry name" value="rpoN_sigma"/>
    <property type="match status" value="1"/>
</dbReference>
<evidence type="ECO:0000256" key="8">
    <source>
        <dbReference type="ARBA" id="ARBA00023163"/>
    </source>
</evidence>
<dbReference type="Gene3D" id="1.10.10.60">
    <property type="entry name" value="Homeodomain-like"/>
    <property type="match status" value="1"/>
</dbReference>
<feature type="region of interest" description="Disordered" evidence="9">
    <location>
        <begin position="42"/>
        <end position="111"/>
    </location>
</feature>
<keyword evidence="5" id="KW-0805">Transcription regulation</keyword>
<dbReference type="GO" id="GO:0001216">
    <property type="term" value="F:DNA-binding transcription activator activity"/>
    <property type="evidence" value="ECO:0007669"/>
    <property type="project" value="InterPro"/>
</dbReference>
<gene>
    <name evidence="12" type="ORF">LG45_13490</name>
</gene>
<dbReference type="EMBL" id="JRHH01000005">
    <property type="protein sequence ID" value="KGD67233.1"/>
    <property type="molecule type" value="Genomic_DNA"/>
</dbReference>
<evidence type="ECO:0000259" key="11">
    <source>
        <dbReference type="Pfam" id="PF04963"/>
    </source>
</evidence>
<dbReference type="Proteomes" id="UP000029554">
    <property type="component" value="Unassembled WGS sequence"/>
</dbReference>
<dbReference type="GO" id="GO:0003677">
    <property type="term" value="F:DNA binding"/>
    <property type="evidence" value="ECO:0007669"/>
    <property type="project" value="UniProtKB-KW"/>
</dbReference>
<evidence type="ECO:0000256" key="2">
    <source>
        <dbReference type="ARBA" id="ARBA00022478"/>
    </source>
</evidence>
<evidence type="ECO:0000256" key="7">
    <source>
        <dbReference type="ARBA" id="ARBA00023125"/>
    </source>
</evidence>
<dbReference type="PANTHER" id="PTHR32248:SF4">
    <property type="entry name" value="RNA POLYMERASE SIGMA-54 FACTOR"/>
    <property type="match status" value="1"/>
</dbReference>
<dbReference type="InterPro" id="IPR000394">
    <property type="entry name" value="RNA_pol_sigma_54"/>
</dbReference>
<dbReference type="Pfam" id="PF04552">
    <property type="entry name" value="Sigma54_DBD"/>
    <property type="match status" value="1"/>
</dbReference>
<dbReference type="InterPro" id="IPR038709">
    <property type="entry name" value="RpoN_core-bd_sf"/>
</dbReference>
<dbReference type="GO" id="GO:0000428">
    <property type="term" value="C:DNA-directed RNA polymerase complex"/>
    <property type="evidence" value="ECO:0007669"/>
    <property type="project" value="UniProtKB-KW"/>
</dbReference>
<reference evidence="12 13" key="1">
    <citation type="submission" date="2014-09" db="EMBL/GenBank/DDBJ databases">
        <title>Whole Genome Shotgun of Flavobacterium aquatile LMG 4008.</title>
        <authorList>
            <person name="Gale A.N."/>
            <person name="Pipes S.E."/>
            <person name="Newman J.D."/>
        </authorList>
    </citation>
    <scope>NUCLEOTIDE SEQUENCE [LARGE SCALE GENOMIC DNA]</scope>
    <source>
        <strain evidence="12 13">LMG 4008</strain>
    </source>
</reference>
<evidence type="ECO:0000256" key="4">
    <source>
        <dbReference type="ARBA" id="ARBA00022695"/>
    </source>
</evidence>
<dbReference type="GO" id="GO:0006352">
    <property type="term" value="P:DNA-templated transcription initiation"/>
    <property type="evidence" value="ECO:0007669"/>
    <property type="project" value="InterPro"/>
</dbReference>
<dbReference type="Gene3D" id="1.10.10.1330">
    <property type="entry name" value="RNA polymerase sigma-54 factor, core-binding domain"/>
    <property type="match status" value="1"/>
</dbReference>
<dbReference type="GO" id="GO:0016779">
    <property type="term" value="F:nucleotidyltransferase activity"/>
    <property type="evidence" value="ECO:0007669"/>
    <property type="project" value="UniProtKB-KW"/>
</dbReference>